<sequence length="70" mass="7928">MTNMIVKTKKDSTRKIARYVGGAATLLLLASFLYQWNNGLVVDATEIFSFILAFTCFLYTFLPIKQSTNK</sequence>
<evidence type="ECO:0000256" key="1">
    <source>
        <dbReference type="SAM" id="Phobius"/>
    </source>
</evidence>
<feature type="transmembrane region" description="Helical" evidence="1">
    <location>
        <begin position="47"/>
        <end position="64"/>
    </location>
</feature>
<keyword evidence="1" id="KW-1133">Transmembrane helix</keyword>
<organism evidence="2 3">
    <name type="scientific">Bacillus mycoides (strain KBAB4)</name>
    <name type="common">Bacillus weihenstephanensis</name>
    <dbReference type="NCBI Taxonomy" id="315730"/>
    <lineage>
        <taxon>Bacteria</taxon>
        <taxon>Bacillati</taxon>
        <taxon>Bacillota</taxon>
        <taxon>Bacilli</taxon>
        <taxon>Bacillales</taxon>
        <taxon>Bacillaceae</taxon>
        <taxon>Bacillus</taxon>
        <taxon>Bacillus cereus group</taxon>
    </lineage>
</organism>
<gene>
    <name evidence="2" type="ordered locus">BcerKBAB4_2676</name>
</gene>
<dbReference type="AlphaFoldDB" id="A9VIL7"/>
<keyword evidence="1" id="KW-0812">Transmembrane</keyword>
<protein>
    <submittedName>
        <fullName evidence="2">Uncharacterized protein</fullName>
    </submittedName>
</protein>
<name>A9VIL7_BACMK</name>
<proteinExistence type="predicted"/>
<dbReference type="KEGG" id="bwe:BcerKBAB4_2676"/>
<dbReference type="Proteomes" id="UP000002154">
    <property type="component" value="Chromosome"/>
</dbReference>
<dbReference type="HOGENOM" id="CLU_2749561_0_0_9"/>
<keyword evidence="1" id="KW-0472">Membrane</keyword>
<evidence type="ECO:0000313" key="3">
    <source>
        <dbReference type="Proteomes" id="UP000002154"/>
    </source>
</evidence>
<evidence type="ECO:0000313" key="2">
    <source>
        <dbReference type="EMBL" id="ABY43877.1"/>
    </source>
</evidence>
<accession>A9VIL7</accession>
<dbReference type="EMBL" id="CP000903">
    <property type="protein sequence ID" value="ABY43877.1"/>
    <property type="molecule type" value="Genomic_DNA"/>
</dbReference>
<reference evidence="2 3" key="1">
    <citation type="journal article" date="2008" name="Chem. Biol. Interact.">
        <title>Extending the Bacillus cereus group genomics to putative food-borne pathogens of different toxicity.</title>
        <authorList>
            <person name="Lapidus A."/>
            <person name="Goltsman E."/>
            <person name="Auger S."/>
            <person name="Galleron N."/>
            <person name="Segurens B."/>
            <person name="Dossat C."/>
            <person name="Land M.L."/>
            <person name="Broussolle V."/>
            <person name="Brillard J."/>
            <person name="Guinebretiere M.H."/>
            <person name="Sanchis V."/>
            <person name="Nguen-The C."/>
            <person name="Lereclus D."/>
            <person name="Richardson P."/>
            <person name="Wincker P."/>
            <person name="Weissenbach J."/>
            <person name="Ehrlich S.D."/>
            <person name="Sorokin A."/>
        </authorList>
    </citation>
    <scope>NUCLEOTIDE SEQUENCE [LARGE SCALE GENOMIC DNA]</scope>
    <source>
        <strain evidence="2 3">KBAB4</strain>
    </source>
</reference>
<feature type="transmembrane region" description="Helical" evidence="1">
    <location>
        <begin position="16"/>
        <end position="35"/>
    </location>
</feature>